<evidence type="ECO:0000256" key="7">
    <source>
        <dbReference type="ARBA" id="ARBA00022989"/>
    </source>
</evidence>
<dbReference type="SUPFAM" id="SSF90123">
    <property type="entry name" value="ABC transporter transmembrane region"/>
    <property type="match status" value="1"/>
</dbReference>
<evidence type="ECO:0000259" key="11">
    <source>
        <dbReference type="PROSITE" id="PS50929"/>
    </source>
</evidence>
<keyword evidence="2" id="KW-0813">Transport</keyword>
<dbReference type="SMART" id="SM00382">
    <property type="entry name" value="AAA"/>
    <property type="match status" value="1"/>
</dbReference>
<dbReference type="EMBL" id="LXEY01000021">
    <property type="protein sequence ID" value="OAV59871.1"/>
    <property type="molecule type" value="Genomic_DNA"/>
</dbReference>
<feature type="domain" description="ABC transmembrane type-1" evidence="11">
    <location>
        <begin position="22"/>
        <end position="302"/>
    </location>
</feature>
<keyword evidence="8 9" id="KW-0472">Membrane</keyword>
<evidence type="ECO:0000256" key="4">
    <source>
        <dbReference type="ARBA" id="ARBA00022692"/>
    </source>
</evidence>
<proteinExistence type="predicted"/>
<accession>A0A1B7LXF5</accession>
<dbReference type="GO" id="GO:0016887">
    <property type="term" value="F:ATP hydrolysis activity"/>
    <property type="evidence" value="ECO:0007669"/>
    <property type="project" value="InterPro"/>
</dbReference>
<dbReference type="SUPFAM" id="SSF52540">
    <property type="entry name" value="P-loop containing nucleoside triphosphate hydrolases"/>
    <property type="match status" value="1"/>
</dbReference>
<dbReference type="OrthoDB" id="9806127at2"/>
<gene>
    <name evidence="12" type="ORF">A6F49_14025</name>
</gene>
<dbReference type="InterPro" id="IPR017871">
    <property type="entry name" value="ABC_transporter-like_CS"/>
</dbReference>
<dbReference type="InterPro" id="IPR011527">
    <property type="entry name" value="ABC1_TM_dom"/>
</dbReference>
<evidence type="ECO:0000256" key="3">
    <source>
        <dbReference type="ARBA" id="ARBA00022475"/>
    </source>
</evidence>
<keyword evidence="13" id="KW-1185">Reference proteome</keyword>
<dbReference type="FunFam" id="3.40.50.300:FF:000854">
    <property type="entry name" value="Multidrug ABC transporter ATP-binding protein"/>
    <property type="match status" value="1"/>
</dbReference>
<evidence type="ECO:0000256" key="1">
    <source>
        <dbReference type="ARBA" id="ARBA00004651"/>
    </source>
</evidence>
<dbReference type="GO" id="GO:0015421">
    <property type="term" value="F:ABC-type oligopeptide transporter activity"/>
    <property type="evidence" value="ECO:0007669"/>
    <property type="project" value="TreeGrafter"/>
</dbReference>
<dbReference type="GO" id="GO:0005524">
    <property type="term" value="F:ATP binding"/>
    <property type="evidence" value="ECO:0007669"/>
    <property type="project" value="UniProtKB-KW"/>
</dbReference>
<dbReference type="PROSITE" id="PS00211">
    <property type="entry name" value="ABC_TRANSPORTER_1"/>
    <property type="match status" value="1"/>
</dbReference>
<feature type="domain" description="ABC transporter" evidence="10">
    <location>
        <begin position="338"/>
        <end position="580"/>
    </location>
</feature>
<dbReference type="PANTHER" id="PTHR43394">
    <property type="entry name" value="ATP-DEPENDENT PERMEASE MDL1, MITOCHONDRIAL"/>
    <property type="match status" value="1"/>
</dbReference>
<keyword evidence="4 9" id="KW-0812">Transmembrane</keyword>
<dbReference type="Gene3D" id="3.40.50.300">
    <property type="entry name" value="P-loop containing nucleotide triphosphate hydrolases"/>
    <property type="match status" value="1"/>
</dbReference>
<dbReference type="AlphaFoldDB" id="A0A1B7LXF5"/>
<dbReference type="RefSeq" id="WP_043058363.1">
    <property type="nucleotide sequence ID" value="NZ_LXEY01000021.1"/>
</dbReference>
<dbReference type="PROSITE" id="PS50929">
    <property type="entry name" value="ABC_TM1F"/>
    <property type="match status" value="1"/>
</dbReference>
<dbReference type="InterPro" id="IPR036640">
    <property type="entry name" value="ABC1_TM_sf"/>
</dbReference>
<dbReference type="Proteomes" id="UP000078292">
    <property type="component" value="Unassembled WGS sequence"/>
</dbReference>
<organism evidence="12 13">
    <name type="scientific">Enteractinococcus helveticum</name>
    <dbReference type="NCBI Taxonomy" id="1837282"/>
    <lineage>
        <taxon>Bacteria</taxon>
        <taxon>Bacillati</taxon>
        <taxon>Actinomycetota</taxon>
        <taxon>Actinomycetes</taxon>
        <taxon>Micrococcales</taxon>
        <taxon>Micrococcaceae</taxon>
    </lineage>
</organism>
<keyword evidence="3" id="KW-1003">Cell membrane</keyword>
<dbReference type="PANTHER" id="PTHR43394:SF1">
    <property type="entry name" value="ATP-BINDING CASSETTE SUB-FAMILY B MEMBER 10, MITOCHONDRIAL"/>
    <property type="match status" value="1"/>
</dbReference>
<evidence type="ECO:0000256" key="9">
    <source>
        <dbReference type="SAM" id="Phobius"/>
    </source>
</evidence>
<dbReference type="InterPro" id="IPR003439">
    <property type="entry name" value="ABC_transporter-like_ATP-bd"/>
</dbReference>
<dbReference type="GO" id="GO:0005886">
    <property type="term" value="C:plasma membrane"/>
    <property type="evidence" value="ECO:0007669"/>
    <property type="project" value="UniProtKB-SubCell"/>
</dbReference>
<evidence type="ECO:0000313" key="13">
    <source>
        <dbReference type="Proteomes" id="UP000078292"/>
    </source>
</evidence>
<evidence type="ECO:0000256" key="5">
    <source>
        <dbReference type="ARBA" id="ARBA00022741"/>
    </source>
</evidence>
<keyword evidence="7 9" id="KW-1133">Transmembrane helix</keyword>
<evidence type="ECO:0000259" key="10">
    <source>
        <dbReference type="PROSITE" id="PS50893"/>
    </source>
</evidence>
<feature type="transmembrane region" description="Helical" evidence="9">
    <location>
        <begin position="157"/>
        <end position="177"/>
    </location>
</feature>
<evidence type="ECO:0000313" key="12">
    <source>
        <dbReference type="EMBL" id="OAV59871.1"/>
    </source>
</evidence>
<dbReference type="CDD" id="cd18543">
    <property type="entry name" value="ABC_6TM_Rv0194_D1_like"/>
    <property type="match status" value="1"/>
</dbReference>
<feature type="transmembrane region" description="Helical" evidence="9">
    <location>
        <begin position="56"/>
        <end position="76"/>
    </location>
</feature>
<dbReference type="Pfam" id="PF00664">
    <property type="entry name" value="ABC_membrane"/>
    <property type="match status" value="1"/>
</dbReference>
<keyword evidence="6" id="KW-0067">ATP-binding</keyword>
<evidence type="ECO:0000256" key="2">
    <source>
        <dbReference type="ARBA" id="ARBA00022448"/>
    </source>
</evidence>
<feature type="transmembrane region" description="Helical" evidence="9">
    <location>
        <begin position="130"/>
        <end position="151"/>
    </location>
</feature>
<protein>
    <submittedName>
        <fullName evidence="12">ABC transporter</fullName>
    </submittedName>
</protein>
<comment type="caution">
    <text evidence="12">The sequence shown here is derived from an EMBL/GenBank/DDBJ whole genome shotgun (WGS) entry which is preliminary data.</text>
</comment>
<feature type="transmembrane region" description="Helical" evidence="9">
    <location>
        <begin position="20"/>
        <end position="44"/>
    </location>
</feature>
<reference evidence="12 13" key="1">
    <citation type="submission" date="2016-04" db="EMBL/GenBank/DDBJ databases">
        <title>First whole genome shotgun sequence of the bacterium Enteractinococcus sp. strain UASWS1574.</title>
        <authorList>
            <person name="Crovadore J."/>
            <person name="Chablais R."/>
            <person name="Lefort F."/>
        </authorList>
    </citation>
    <scope>NUCLEOTIDE SEQUENCE [LARGE SCALE GENOMIC DNA]</scope>
    <source>
        <strain evidence="12 13">UASWS1574</strain>
    </source>
</reference>
<dbReference type="Pfam" id="PF00005">
    <property type="entry name" value="ABC_tran"/>
    <property type="match status" value="1"/>
</dbReference>
<dbReference type="Gene3D" id="1.20.1560.10">
    <property type="entry name" value="ABC transporter type 1, transmembrane domain"/>
    <property type="match status" value="1"/>
</dbReference>
<dbReference type="InterPro" id="IPR039421">
    <property type="entry name" value="Type_1_exporter"/>
</dbReference>
<dbReference type="PROSITE" id="PS50893">
    <property type="entry name" value="ABC_TRANSPORTER_2"/>
    <property type="match status" value="1"/>
</dbReference>
<keyword evidence="5" id="KW-0547">Nucleotide-binding</keyword>
<evidence type="ECO:0000256" key="6">
    <source>
        <dbReference type="ARBA" id="ARBA00022840"/>
    </source>
</evidence>
<comment type="subcellular location">
    <subcellularLocation>
        <location evidence="1">Cell membrane</location>
        <topology evidence="1">Multi-pass membrane protein</topology>
    </subcellularLocation>
</comment>
<sequence>MKAAMARLWRIIKPIRPRLYMGLVVTIAASIVGLMIPQVLEFLVNSLNTSPTATTVWIAGAVVIALGLVEAVLLWLRRIFAVGPSTETERQMRVRFYTRILDMPVAFHNDWGSGQLLSRSQQDVTQIRRWIAFGMIMTVSSAATVLVGIFMMSRSSMLLALIFLIIVLPIVVLTYRFQRDYSVLTRRSQDLNGEISTTVEQSVQGIRVLKAFGRSEQALSNFETDAVALRNNEIRKATTLARFDMFMLALPETMLGICLLLGLLQVNAGAMNVGELASFFATATLVVGPTRMLGMLFGQAVQSTTALERYFEVMDTDNTIVSPKDPAAVDFENATGELVMDDVHFRFHDAPEDSPDLFRGVNLHIRPGETLALVGVTGNGKSTLLQLVPRIFDITGGRITIDGVSVHDMDLDDLRRLTAFAFEDTTLFSFSVRENVLLGVDPSLPDDVKEDIAWEALHAADAGFVADLAQGLDTPIGEQGFSLSGGQRQRIALARAIASRPALLLLDDPLSALDTKTEERVIAQLREVLDNTTTFIIAHRSSTVALADRVALLDDGQIAAVGTHQELLRTSARYRYIMASQTEDAWEVQS</sequence>
<dbReference type="InterPro" id="IPR003593">
    <property type="entry name" value="AAA+_ATPase"/>
</dbReference>
<dbReference type="InterPro" id="IPR027417">
    <property type="entry name" value="P-loop_NTPase"/>
</dbReference>
<dbReference type="STRING" id="1837282.A6F49_14025"/>
<evidence type="ECO:0000256" key="8">
    <source>
        <dbReference type="ARBA" id="ARBA00023136"/>
    </source>
</evidence>
<feature type="transmembrane region" description="Helical" evidence="9">
    <location>
        <begin position="245"/>
        <end position="264"/>
    </location>
</feature>
<name>A0A1B7LXF5_9MICC</name>